<evidence type="ECO:0000313" key="1">
    <source>
        <dbReference type="EMBL" id="BCK83421.1"/>
    </source>
</evidence>
<gene>
    <name evidence="1" type="ORF">MM59RIKEN_07400</name>
</gene>
<proteinExistence type="predicted"/>
<reference evidence="1" key="1">
    <citation type="submission" date="2020-09" db="EMBL/GenBank/DDBJ databases">
        <title>New species isolated from human feces.</title>
        <authorList>
            <person name="Kitahara M."/>
            <person name="Shigeno Y."/>
            <person name="Shime M."/>
            <person name="Matsumoto Y."/>
            <person name="Nakamura S."/>
            <person name="Motooka D."/>
            <person name="Fukuoka S."/>
            <person name="Nishikawa H."/>
            <person name="Benno Y."/>
        </authorList>
    </citation>
    <scope>NUCLEOTIDE SEQUENCE</scope>
    <source>
        <strain evidence="1">MM59</strain>
    </source>
</reference>
<sequence length="44" mass="4999">MNEKSTIKELLSQLANNEHWVKTIVATYLGVKPEQIVIMVKGED</sequence>
<dbReference type="EMBL" id="AP023420">
    <property type="protein sequence ID" value="BCK83421.1"/>
    <property type="molecule type" value="Genomic_DNA"/>
</dbReference>
<evidence type="ECO:0000313" key="2">
    <source>
        <dbReference type="Proteomes" id="UP000679848"/>
    </source>
</evidence>
<accession>A0A810QCT7</accession>
<dbReference type="Proteomes" id="UP000679848">
    <property type="component" value="Chromosome"/>
</dbReference>
<name>A0A810QCT7_9FIRM</name>
<organism evidence="1 2">
    <name type="scientific">Pusillibacter faecalis</name>
    <dbReference type="NCBI Taxonomy" id="2714358"/>
    <lineage>
        <taxon>Bacteria</taxon>
        <taxon>Bacillati</taxon>
        <taxon>Bacillota</taxon>
        <taxon>Clostridia</taxon>
        <taxon>Eubacteriales</taxon>
        <taxon>Oscillospiraceae</taxon>
        <taxon>Pusillibacter</taxon>
    </lineage>
</organism>
<dbReference type="RefSeq" id="WP_283093698.1">
    <property type="nucleotide sequence ID" value="NZ_AP023420.1"/>
</dbReference>
<dbReference type="KEGG" id="pfaa:MM59RIKEN_07400"/>
<keyword evidence="2" id="KW-1185">Reference proteome</keyword>
<protein>
    <submittedName>
        <fullName evidence="1">Uncharacterized protein</fullName>
    </submittedName>
</protein>
<dbReference type="AlphaFoldDB" id="A0A810QCT7"/>